<keyword evidence="2" id="KW-1185">Reference proteome</keyword>
<dbReference type="EMBL" id="CP066775">
    <property type="protein sequence ID" value="QQL48847.1"/>
    <property type="molecule type" value="Genomic_DNA"/>
</dbReference>
<protein>
    <submittedName>
        <fullName evidence="1">Uncharacterized protein</fullName>
    </submittedName>
</protein>
<proteinExistence type="predicted"/>
<dbReference type="KEGG" id="mgik:GO620_011725"/>
<gene>
    <name evidence="1" type="ORF">GO620_011725</name>
</gene>
<organism evidence="1 2">
    <name type="scientific">Mucilaginibacter ginkgonis</name>
    <dbReference type="NCBI Taxonomy" id="2682091"/>
    <lineage>
        <taxon>Bacteria</taxon>
        <taxon>Pseudomonadati</taxon>
        <taxon>Bacteroidota</taxon>
        <taxon>Sphingobacteriia</taxon>
        <taxon>Sphingobacteriales</taxon>
        <taxon>Sphingobacteriaceae</taxon>
        <taxon>Mucilaginibacter</taxon>
    </lineage>
</organism>
<dbReference type="AlphaFoldDB" id="A0A6I4INU3"/>
<dbReference type="Proteomes" id="UP000429232">
    <property type="component" value="Chromosome"/>
</dbReference>
<dbReference type="RefSeq" id="WP_157525547.1">
    <property type="nucleotide sequence ID" value="NZ_CP066775.1"/>
</dbReference>
<evidence type="ECO:0000313" key="1">
    <source>
        <dbReference type="EMBL" id="QQL48847.1"/>
    </source>
</evidence>
<sequence>MTVEILQSDTPEEVDNKLSQIDKQIDKKNEERFKRVMKYFGSVKLDIDPLKLQRQWRDEWE</sequence>
<name>A0A6I4INU3_9SPHI</name>
<evidence type="ECO:0000313" key="2">
    <source>
        <dbReference type="Proteomes" id="UP000429232"/>
    </source>
</evidence>
<reference evidence="1 2" key="1">
    <citation type="submission" date="2020-12" db="EMBL/GenBank/DDBJ databases">
        <title>HMF7856_wgs.fasta genome submission.</title>
        <authorList>
            <person name="Kang H."/>
            <person name="Kim H."/>
            <person name="Joh K."/>
        </authorList>
    </citation>
    <scope>NUCLEOTIDE SEQUENCE [LARGE SCALE GENOMIC DNA]</scope>
    <source>
        <strain evidence="1 2">HMF7856</strain>
    </source>
</reference>
<accession>A0A6I4INU3</accession>